<comment type="caution">
    <text evidence="2">The sequence shown here is derived from an EMBL/GenBank/DDBJ whole genome shotgun (WGS) entry which is preliminary data.</text>
</comment>
<reference evidence="2 3" key="1">
    <citation type="submission" date="2024-01" db="EMBL/GenBank/DDBJ databases">
        <title>Genome insights into Plantactinospora sonchi sp. nov.</title>
        <authorList>
            <person name="Wang L."/>
        </authorList>
    </citation>
    <scope>NUCLEOTIDE SEQUENCE [LARGE SCALE GENOMIC DNA]</scope>
    <source>
        <strain evidence="2 3">NEAU-QY2</strain>
    </source>
</reference>
<evidence type="ECO:0000313" key="2">
    <source>
        <dbReference type="EMBL" id="MEE6263967.1"/>
    </source>
</evidence>
<evidence type="ECO:0000313" key="3">
    <source>
        <dbReference type="Proteomes" id="UP001332243"/>
    </source>
</evidence>
<sequence length="116" mass="12465">MFDSRDPISDPDVSTPVHRPVDRHLLLSRAHRIATDHAGGYREGLTRSDALAELADLAAGPDVLAEAAARHALADTWYAIIAVDLLLEAGAPQPLVDRHLDTGMSPDEPPEPSTED</sequence>
<evidence type="ECO:0000256" key="1">
    <source>
        <dbReference type="SAM" id="MobiDB-lite"/>
    </source>
</evidence>
<keyword evidence="3" id="KW-1185">Reference proteome</keyword>
<proteinExistence type="predicted"/>
<protein>
    <submittedName>
        <fullName evidence="2">Uncharacterized protein</fullName>
    </submittedName>
</protein>
<dbReference type="EMBL" id="JAZGQK010000048">
    <property type="protein sequence ID" value="MEE6263967.1"/>
    <property type="molecule type" value="Genomic_DNA"/>
</dbReference>
<gene>
    <name evidence="2" type="ORF">V1633_36520</name>
</gene>
<accession>A0ABU7S583</accession>
<feature type="region of interest" description="Disordered" evidence="1">
    <location>
        <begin position="96"/>
        <end position="116"/>
    </location>
</feature>
<organism evidence="2 3">
    <name type="scientific">Plantactinospora sonchi</name>
    <dbReference type="NCBI Taxonomy" id="1544735"/>
    <lineage>
        <taxon>Bacteria</taxon>
        <taxon>Bacillati</taxon>
        <taxon>Actinomycetota</taxon>
        <taxon>Actinomycetes</taxon>
        <taxon>Micromonosporales</taxon>
        <taxon>Micromonosporaceae</taxon>
        <taxon>Plantactinospora</taxon>
    </lineage>
</organism>
<dbReference type="RefSeq" id="WP_331218759.1">
    <property type="nucleotide sequence ID" value="NZ_JAZGQK010000048.1"/>
</dbReference>
<name>A0ABU7S583_9ACTN</name>
<dbReference type="Proteomes" id="UP001332243">
    <property type="component" value="Unassembled WGS sequence"/>
</dbReference>